<keyword evidence="7" id="KW-1185">Reference proteome</keyword>
<feature type="chain" id="PRO_5047538438" description="Intradiol ring-cleavage dioxygenases domain-containing protein" evidence="4">
    <location>
        <begin position="32"/>
        <end position="213"/>
    </location>
</feature>
<dbReference type="PROSITE" id="PS00083">
    <property type="entry name" value="INTRADIOL_DIOXYGENAS"/>
    <property type="match status" value="1"/>
</dbReference>
<gene>
    <name evidence="6" type="ORF">ACFFF7_01770</name>
</gene>
<dbReference type="PROSITE" id="PS51318">
    <property type="entry name" value="TAT"/>
    <property type="match status" value="1"/>
</dbReference>
<dbReference type="InterPro" id="IPR039387">
    <property type="entry name" value="3_4-PCD"/>
</dbReference>
<dbReference type="CDD" id="cd03459">
    <property type="entry name" value="3_4-PCD"/>
    <property type="match status" value="1"/>
</dbReference>
<name>A0ABV6PEA0_9SPHN</name>
<keyword evidence="3" id="KW-0560">Oxidoreductase</keyword>
<dbReference type="PANTHER" id="PTHR33711:SF10">
    <property type="entry name" value="INTRADIOL RING-CLEAVAGE DIOXYGENASES DOMAIN-CONTAINING PROTEIN"/>
    <property type="match status" value="1"/>
</dbReference>
<comment type="caution">
    <text evidence="6">The sequence shown here is derived from an EMBL/GenBank/DDBJ whole genome shotgun (WGS) entry which is preliminary data.</text>
</comment>
<proteinExistence type="inferred from homology"/>
<evidence type="ECO:0000259" key="5">
    <source>
        <dbReference type="PROSITE" id="PS00083"/>
    </source>
</evidence>
<evidence type="ECO:0000313" key="6">
    <source>
        <dbReference type="EMBL" id="MFC0588134.1"/>
    </source>
</evidence>
<dbReference type="Proteomes" id="UP001589943">
    <property type="component" value="Unassembled WGS sequence"/>
</dbReference>
<evidence type="ECO:0000256" key="1">
    <source>
        <dbReference type="ARBA" id="ARBA00007825"/>
    </source>
</evidence>
<feature type="signal peptide" evidence="4">
    <location>
        <begin position="1"/>
        <end position="31"/>
    </location>
</feature>
<keyword evidence="4" id="KW-0732">Signal</keyword>
<dbReference type="InterPro" id="IPR015889">
    <property type="entry name" value="Intradiol_dOase_core"/>
</dbReference>
<accession>A0ABV6PEA0</accession>
<evidence type="ECO:0000256" key="4">
    <source>
        <dbReference type="SAM" id="SignalP"/>
    </source>
</evidence>
<keyword evidence="2" id="KW-0223">Dioxygenase</keyword>
<sequence>MRDDDRLISRRTFAGSALATATLLAAPRSHAAEALAPTPSETIGPFYPIQRLLESDADLTRIKGHRSRAKGTVIEVTGRVLDRHGNPMRGAKLEIWQCNAAGRYAHPNDIATQPLDPDFQGYASIVADRTGAWRITTIKPAGYNSPIGFRTPHIHFDVQGRAHRLTSQMYFPDEDKTNQTDGLYSQMGSAAVRTVARADGVGRYNWDIVLMDG</sequence>
<evidence type="ECO:0000256" key="3">
    <source>
        <dbReference type="ARBA" id="ARBA00023002"/>
    </source>
</evidence>
<dbReference type="InterPro" id="IPR000627">
    <property type="entry name" value="Intradiol_dOase_C"/>
</dbReference>
<dbReference type="PANTHER" id="PTHR33711">
    <property type="entry name" value="DIOXYGENASE, PUTATIVE (AFU_ORTHOLOGUE AFUA_2G02910)-RELATED"/>
    <property type="match status" value="1"/>
</dbReference>
<organism evidence="6 7">
    <name type="scientific">Novosphingobium aquiterrae</name>
    <dbReference type="NCBI Taxonomy" id="624388"/>
    <lineage>
        <taxon>Bacteria</taxon>
        <taxon>Pseudomonadati</taxon>
        <taxon>Pseudomonadota</taxon>
        <taxon>Alphaproteobacteria</taxon>
        <taxon>Sphingomonadales</taxon>
        <taxon>Sphingomonadaceae</taxon>
        <taxon>Novosphingobium</taxon>
    </lineage>
</organism>
<evidence type="ECO:0000313" key="7">
    <source>
        <dbReference type="Proteomes" id="UP001589943"/>
    </source>
</evidence>
<dbReference type="RefSeq" id="WP_379479644.1">
    <property type="nucleotide sequence ID" value="NZ_JBHLTL010000001.1"/>
</dbReference>
<dbReference type="EMBL" id="JBHLTL010000001">
    <property type="protein sequence ID" value="MFC0588134.1"/>
    <property type="molecule type" value="Genomic_DNA"/>
</dbReference>
<dbReference type="SUPFAM" id="SSF49482">
    <property type="entry name" value="Aromatic compound dioxygenase"/>
    <property type="match status" value="1"/>
</dbReference>
<dbReference type="Gene3D" id="2.60.130.10">
    <property type="entry name" value="Aromatic compound dioxygenase"/>
    <property type="match status" value="1"/>
</dbReference>
<evidence type="ECO:0000256" key="2">
    <source>
        <dbReference type="ARBA" id="ARBA00022964"/>
    </source>
</evidence>
<protein>
    <recommendedName>
        <fullName evidence="5">Intradiol ring-cleavage dioxygenases domain-containing protein</fullName>
    </recommendedName>
</protein>
<reference evidence="6 7" key="1">
    <citation type="submission" date="2024-09" db="EMBL/GenBank/DDBJ databases">
        <authorList>
            <person name="Sun Q."/>
            <person name="Mori K."/>
        </authorList>
    </citation>
    <scope>NUCLEOTIDE SEQUENCE [LARGE SCALE GENOMIC DNA]</scope>
    <source>
        <strain evidence="6 7">NCAIM B.02537</strain>
    </source>
</reference>
<feature type="domain" description="Intradiol ring-cleavage dioxygenases" evidence="5">
    <location>
        <begin position="76"/>
        <end position="104"/>
    </location>
</feature>
<comment type="similarity">
    <text evidence="1">Belongs to the intradiol ring-cleavage dioxygenase family.</text>
</comment>
<dbReference type="InterPro" id="IPR050770">
    <property type="entry name" value="Intradiol_RC_Dioxygenase"/>
</dbReference>
<dbReference type="Pfam" id="PF00775">
    <property type="entry name" value="Dioxygenase_C"/>
    <property type="match status" value="1"/>
</dbReference>
<dbReference type="InterPro" id="IPR006311">
    <property type="entry name" value="TAT_signal"/>
</dbReference>